<dbReference type="EMBL" id="CP003219">
    <property type="protein sequence ID" value="AEW96461.1"/>
    <property type="molecule type" value="Genomic_DNA"/>
</dbReference>
<keyword evidence="2" id="KW-0812">Transmembrane</keyword>
<evidence type="ECO:0000256" key="2">
    <source>
        <dbReference type="SAM" id="Phobius"/>
    </source>
</evidence>
<keyword evidence="2" id="KW-1133">Transmembrane helix</keyword>
<evidence type="ECO:0000256" key="1">
    <source>
        <dbReference type="SAM" id="MobiDB-lite"/>
    </source>
</evidence>
<dbReference type="STRING" id="1003195.SCATT_40900"/>
<reference evidence="4" key="1">
    <citation type="submission" date="2011-12" db="EMBL/GenBank/DDBJ databases">
        <title>Complete genome sequence of Streptomyces cattleya strain DSM 46488.</title>
        <authorList>
            <person name="Ou H.-Y."/>
            <person name="Li P."/>
            <person name="Zhao C."/>
            <person name="O'Hagan D."/>
            <person name="Deng Z."/>
        </authorList>
    </citation>
    <scope>NUCLEOTIDE SEQUENCE [LARGE SCALE GENOMIC DNA]</scope>
    <source>
        <strain evidence="4">ATCC 35852 / DSM 46488 / JCM 4925 / NBRC 14057 / NRRL 8057</strain>
    </source>
</reference>
<keyword evidence="2" id="KW-0472">Membrane</keyword>
<evidence type="ECO:0000313" key="4">
    <source>
        <dbReference type="Proteomes" id="UP000007842"/>
    </source>
</evidence>
<dbReference type="Proteomes" id="UP000007842">
    <property type="component" value="Chromosome"/>
</dbReference>
<dbReference type="AlphaFoldDB" id="F8JPA8"/>
<dbReference type="RefSeq" id="WP_014144812.1">
    <property type="nucleotide sequence ID" value="NC_016111.1"/>
</dbReference>
<dbReference type="KEGG" id="scy:SCATT_40900"/>
<feature type="transmembrane region" description="Helical" evidence="2">
    <location>
        <begin position="102"/>
        <end position="120"/>
    </location>
</feature>
<dbReference type="eggNOG" id="ENOG5033KSC">
    <property type="taxonomic scope" value="Bacteria"/>
</dbReference>
<proteinExistence type="predicted"/>
<evidence type="ECO:0000313" key="3">
    <source>
        <dbReference type="EMBL" id="AEW96461.1"/>
    </source>
</evidence>
<sequence length="164" mass="16421">MSAKQKTGSGPAAARGGNETGNPADQAAAAGHRTRRLTAAAALAALEGAGLAVAGVWLLVLGLLGHPADRQGATMGGLTVLVLAALPLVAAYGLVKARRWSRGPVLIIQLIALPVAWTMAHANTALLVVAVGVAVVAVAELVLLVNPAATDALGIGRRTAEPRR</sequence>
<name>F8JPA8_STREN</name>
<protein>
    <recommendedName>
        <fullName evidence="5">Integral membrane protein</fullName>
    </recommendedName>
</protein>
<accession>G8WXF1</accession>
<feature type="transmembrane region" description="Helical" evidence="2">
    <location>
        <begin position="40"/>
        <end position="64"/>
    </location>
</feature>
<feature type="transmembrane region" description="Helical" evidence="2">
    <location>
        <begin position="126"/>
        <end position="149"/>
    </location>
</feature>
<feature type="region of interest" description="Disordered" evidence="1">
    <location>
        <begin position="1"/>
        <end position="30"/>
    </location>
</feature>
<gene>
    <name evidence="3" type="ordered locus">SCATT_40900</name>
</gene>
<keyword evidence="4" id="KW-1185">Reference proteome</keyword>
<dbReference type="PATRIC" id="fig|1003195.11.peg.5546"/>
<dbReference type="KEGG" id="sct:SCAT_4099"/>
<feature type="transmembrane region" description="Helical" evidence="2">
    <location>
        <begin position="76"/>
        <end position="95"/>
    </location>
</feature>
<evidence type="ECO:0008006" key="5">
    <source>
        <dbReference type="Google" id="ProtNLM"/>
    </source>
</evidence>
<accession>F8JPA8</accession>
<organism evidence="3 4">
    <name type="scientific">Streptantibioticus cattleyicolor (strain ATCC 35852 / DSM 46488 / JCM 4925 / NBRC 14057 / NRRL 8057)</name>
    <name type="common">Streptomyces cattleya</name>
    <dbReference type="NCBI Taxonomy" id="1003195"/>
    <lineage>
        <taxon>Bacteria</taxon>
        <taxon>Bacillati</taxon>
        <taxon>Actinomycetota</taxon>
        <taxon>Actinomycetes</taxon>
        <taxon>Kitasatosporales</taxon>
        <taxon>Streptomycetaceae</taxon>
        <taxon>Streptantibioticus</taxon>
    </lineage>
</organism>
<dbReference type="HOGENOM" id="CLU_124994_2_0_11"/>